<feature type="region of interest" description="Disordered" evidence="1">
    <location>
        <begin position="1"/>
        <end position="24"/>
    </location>
</feature>
<evidence type="ECO:0000313" key="2">
    <source>
        <dbReference type="Proteomes" id="UP000095285"/>
    </source>
</evidence>
<dbReference type="AlphaFoldDB" id="A0A1I7W320"/>
<reference evidence="3" key="2">
    <citation type="submission" date="2016-11" db="UniProtKB">
        <authorList>
            <consortium name="WormBaseParasite"/>
        </authorList>
    </citation>
    <scope>IDENTIFICATION</scope>
</reference>
<protein>
    <submittedName>
        <fullName evidence="3">Ovule protein</fullName>
    </submittedName>
</protein>
<keyword evidence="2" id="KW-1185">Reference proteome</keyword>
<organism evidence="2 3">
    <name type="scientific">Loa loa</name>
    <name type="common">Eye worm</name>
    <name type="synonym">Filaria loa</name>
    <dbReference type="NCBI Taxonomy" id="7209"/>
    <lineage>
        <taxon>Eukaryota</taxon>
        <taxon>Metazoa</taxon>
        <taxon>Ecdysozoa</taxon>
        <taxon>Nematoda</taxon>
        <taxon>Chromadorea</taxon>
        <taxon>Rhabditida</taxon>
        <taxon>Spirurina</taxon>
        <taxon>Spiruromorpha</taxon>
        <taxon>Filarioidea</taxon>
        <taxon>Onchocercidae</taxon>
        <taxon>Loa</taxon>
    </lineage>
</organism>
<proteinExistence type="predicted"/>
<evidence type="ECO:0000313" key="3">
    <source>
        <dbReference type="WBParaSite" id="EN70_9055"/>
    </source>
</evidence>
<sequence length="192" mass="22387">MNIASNPVLEKNPAVNHHYTGTRNSVNTNLRVRSSSVLGSPEKHKKYSRRASQFCKLAQFLHFYPPQSFSADVKSMTVHMLTVMRPCRAKANIASISKRTINHSLSMQTSRLWKEFHNPSSFSEQNLRVRSPTKRNPHIQKHDEHCKQPGNGEEFRSQSPFYRHKKFRQRKPQSKTNLAEFLAFLFTWNECM</sequence>
<evidence type="ECO:0000256" key="1">
    <source>
        <dbReference type="SAM" id="MobiDB-lite"/>
    </source>
</evidence>
<name>A0A1I7W320_LOALO</name>
<dbReference type="Proteomes" id="UP000095285">
    <property type="component" value="Unassembled WGS sequence"/>
</dbReference>
<feature type="region of interest" description="Disordered" evidence="1">
    <location>
        <begin position="124"/>
        <end position="169"/>
    </location>
</feature>
<accession>A0A1I7W320</accession>
<dbReference type="WBParaSite" id="EN70_9055">
    <property type="protein sequence ID" value="EN70_9055"/>
    <property type="gene ID" value="EN70_9055"/>
</dbReference>
<reference evidence="2" key="1">
    <citation type="submission" date="2012-04" db="EMBL/GenBank/DDBJ databases">
        <title>The Genome Sequence of Loa loa.</title>
        <authorList>
            <consortium name="The Broad Institute Genome Sequencing Platform"/>
            <consortium name="Broad Institute Genome Sequencing Center for Infectious Disease"/>
            <person name="Nutman T.B."/>
            <person name="Fink D.L."/>
            <person name="Russ C."/>
            <person name="Young S."/>
            <person name="Zeng Q."/>
            <person name="Gargeya S."/>
            <person name="Alvarado L."/>
            <person name="Berlin A."/>
            <person name="Chapman S.B."/>
            <person name="Chen Z."/>
            <person name="Freedman E."/>
            <person name="Gellesch M."/>
            <person name="Goldberg J."/>
            <person name="Griggs A."/>
            <person name="Gujja S."/>
            <person name="Heilman E.R."/>
            <person name="Heiman D."/>
            <person name="Howarth C."/>
            <person name="Mehta T."/>
            <person name="Neiman D."/>
            <person name="Pearson M."/>
            <person name="Roberts A."/>
            <person name="Saif S."/>
            <person name="Shea T."/>
            <person name="Shenoy N."/>
            <person name="Sisk P."/>
            <person name="Stolte C."/>
            <person name="Sykes S."/>
            <person name="White J."/>
            <person name="Yandava C."/>
            <person name="Haas B."/>
            <person name="Henn M.R."/>
            <person name="Nusbaum C."/>
            <person name="Birren B."/>
        </authorList>
    </citation>
    <scope>NUCLEOTIDE SEQUENCE [LARGE SCALE GENOMIC DNA]</scope>
</reference>